<reference evidence="9 10" key="1">
    <citation type="submission" date="2025-04" db="UniProtKB">
        <authorList>
            <consortium name="RefSeq"/>
        </authorList>
    </citation>
    <scope>IDENTIFICATION</scope>
</reference>
<comment type="subcellular location">
    <subcellularLocation>
        <location evidence="1">Membrane</location>
        <topology evidence="1">Multi-pass membrane protein</topology>
    </subcellularLocation>
</comment>
<evidence type="ECO:0000313" key="8">
    <source>
        <dbReference type="Proteomes" id="UP000694845"/>
    </source>
</evidence>
<accession>A0A8B7XJA7</accession>
<feature type="transmembrane region" description="Helical" evidence="7">
    <location>
        <begin position="476"/>
        <end position="495"/>
    </location>
</feature>
<feature type="transmembrane region" description="Helical" evidence="7">
    <location>
        <begin position="563"/>
        <end position="585"/>
    </location>
</feature>
<feature type="transmembrane region" description="Helical" evidence="7">
    <location>
        <begin position="286"/>
        <end position="307"/>
    </location>
</feature>
<dbReference type="PANTHER" id="PTHR11119">
    <property type="entry name" value="XANTHINE-URACIL / VITAMIN C PERMEASE FAMILY MEMBER"/>
    <property type="match status" value="1"/>
</dbReference>
<proteinExistence type="inferred from homology"/>
<keyword evidence="4 7" id="KW-1133">Transmembrane helix</keyword>
<evidence type="ECO:0000256" key="1">
    <source>
        <dbReference type="ARBA" id="ARBA00004141"/>
    </source>
</evidence>
<feature type="transmembrane region" description="Helical" evidence="7">
    <location>
        <begin position="139"/>
        <end position="159"/>
    </location>
</feature>
<evidence type="ECO:0000256" key="7">
    <source>
        <dbReference type="SAM" id="Phobius"/>
    </source>
</evidence>
<evidence type="ECO:0000256" key="4">
    <source>
        <dbReference type="ARBA" id="ARBA00022989"/>
    </source>
</evidence>
<name>A0A8B7XJA7_ACAPL</name>
<dbReference type="GO" id="GO:0016020">
    <property type="term" value="C:membrane"/>
    <property type="evidence" value="ECO:0007669"/>
    <property type="project" value="UniProtKB-SubCell"/>
</dbReference>
<feature type="transmembrane region" description="Helical" evidence="7">
    <location>
        <begin position="501"/>
        <end position="520"/>
    </location>
</feature>
<organism evidence="8 9">
    <name type="scientific">Acanthaster planci</name>
    <name type="common">Crown-of-thorns starfish</name>
    <dbReference type="NCBI Taxonomy" id="133434"/>
    <lineage>
        <taxon>Eukaryota</taxon>
        <taxon>Metazoa</taxon>
        <taxon>Echinodermata</taxon>
        <taxon>Eleutherozoa</taxon>
        <taxon>Asterozoa</taxon>
        <taxon>Asteroidea</taxon>
        <taxon>Valvatacea</taxon>
        <taxon>Valvatida</taxon>
        <taxon>Acanthasteridae</taxon>
        <taxon>Acanthaster</taxon>
    </lineage>
</organism>
<dbReference type="Proteomes" id="UP000694845">
    <property type="component" value="Unplaced"/>
</dbReference>
<dbReference type="RefSeq" id="XP_022080026.1">
    <property type="nucleotide sequence ID" value="XM_022224334.1"/>
</dbReference>
<sequence length="685" mass="74071">MSSQVYSDEARIYPSISVVENRTDDIQEDDPPNETKEKNGGASVVEVEANANAVSLEMGEIGAETGAEQEADVKEKAQAILKELRGDLTYAIEDVPPWYNCLLLGFQHYLTMFGATLAMPLLLASSLCIKDNLVAQGELISTIFAVSGLVTLLQTTFGVRLPIVQGGTFSFLAPALTILNQQGPCPSPPAPGTPSAINASFNGSEDYTTMPATTVAFDDEEFWRRRMRVVQGSIMIASVVEVIVGFTGIVGIMLRFIGPLTIAPTITLIGLSLFDAAISFSSGHWGIAFLTIALMALFSQYIARFTLPCLGFSREKKCHRVSFPLFKMFPVILSVLIAWAFSAILTAANVFPTDPDAYGYSARTDLRIGVLEESAWVKIPYPGQWGVPTATIAGVFGMLAGVLASIFESVGDYYACARLAGAPPPPVHAINRGIGIEGLGCILAGAFGSGSGTTSYGENIGALGITKVGSRRAIQYGGMLMILMGMFAKFGALFVTIPDPIIGGMFCVMFAMVAAVGISNLQFVNLNSSRNLFVIGFSLIMGFIIPTWVRANRDFFKTGNEEIDQIIVVLLETNMFVGGVIGFFFDNTLPGSDEDRGIAQWRSKYSAGSQDSALSRELLRSYEFPVGMNWIRRFSFFRYIPFSPTYTGFPCNCCGSVCGRIKKLTRRDNETYSPVASEAKICLPQ</sequence>
<protein>
    <submittedName>
        <fullName evidence="9 10">Solute carrier family 23 member 1-like isoform X1</fullName>
    </submittedName>
</protein>
<feature type="transmembrane region" description="Helical" evidence="7">
    <location>
        <begin position="328"/>
        <end position="351"/>
    </location>
</feature>
<dbReference type="Pfam" id="PF00860">
    <property type="entry name" value="Xan_ur_permease"/>
    <property type="match status" value="1"/>
</dbReference>
<evidence type="ECO:0000256" key="3">
    <source>
        <dbReference type="ARBA" id="ARBA00022692"/>
    </source>
</evidence>
<dbReference type="GO" id="GO:0022857">
    <property type="term" value="F:transmembrane transporter activity"/>
    <property type="evidence" value="ECO:0007669"/>
    <property type="project" value="InterPro"/>
</dbReference>
<dbReference type="KEGG" id="aplc:110973480"/>
<evidence type="ECO:0000256" key="6">
    <source>
        <dbReference type="SAM" id="MobiDB-lite"/>
    </source>
</evidence>
<evidence type="ECO:0000256" key="2">
    <source>
        <dbReference type="ARBA" id="ARBA00008821"/>
    </source>
</evidence>
<feature type="region of interest" description="Disordered" evidence="6">
    <location>
        <begin position="17"/>
        <end position="41"/>
    </location>
</feature>
<gene>
    <name evidence="9 10" type="primary">LOC110973480</name>
</gene>
<evidence type="ECO:0000256" key="5">
    <source>
        <dbReference type="ARBA" id="ARBA00023136"/>
    </source>
</evidence>
<keyword evidence="5 7" id="KW-0472">Membrane</keyword>
<evidence type="ECO:0000313" key="9">
    <source>
        <dbReference type="RefSeq" id="XP_022080025.1"/>
    </source>
</evidence>
<comment type="similarity">
    <text evidence="2">Belongs to the nucleobase:cation symporter-2 (NCS2) (TC 2.A.40) family.</text>
</comment>
<feature type="transmembrane region" description="Helical" evidence="7">
    <location>
        <begin position="234"/>
        <end position="254"/>
    </location>
</feature>
<dbReference type="InterPro" id="IPR006043">
    <property type="entry name" value="NCS2"/>
</dbReference>
<keyword evidence="8" id="KW-1185">Reference proteome</keyword>
<dbReference type="AlphaFoldDB" id="A0A8B7XJA7"/>
<dbReference type="RefSeq" id="XP_022080025.1">
    <property type="nucleotide sequence ID" value="XM_022224333.1"/>
</dbReference>
<feature type="transmembrane region" description="Helical" evidence="7">
    <location>
        <begin position="385"/>
        <end position="407"/>
    </location>
</feature>
<feature type="transmembrane region" description="Helical" evidence="7">
    <location>
        <begin position="532"/>
        <end position="551"/>
    </location>
</feature>
<evidence type="ECO:0000313" key="10">
    <source>
        <dbReference type="RefSeq" id="XP_022080026.1"/>
    </source>
</evidence>
<dbReference type="OrthoDB" id="1641903at2759"/>
<dbReference type="GeneID" id="110973480"/>
<keyword evidence="3 7" id="KW-0812">Transmembrane</keyword>
<feature type="transmembrane region" description="Helical" evidence="7">
    <location>
        <begin position="106"/>
        <end position="127"/>
    </location>
</feature>